<dbReference type="SMART" id="SM00671">
    <property type="entry name" value="SEL1"/>
    <property type="match status" value="1"/>
</dbReference>
<dbReference type="OrthoDB" id="7063913at2"/>
<accession>A0A4R3YHQ3</accession>
<evidence type="ECO:0000313" key="2">
    <source>
        <dbReference type="EMBL" id="TCV91601.1"/>
    </source>
</evidence>
<reference evidence="2 3" key="1">
    <citation type="submission" date="2019-03" db="EMBL/GenBank/DDBJ databases">
        <title>Above-ground endophytic microbial communities from plants in different locations in the United States.</title>
        <authorList>
            <person name="Frank C."/>
        </authorList>
    </citation>
    <scope>NUCLEOTIDE SEQUENCE [LARGE SCALE GENOMIC DNA]</scope>
    <source>
        <strain evidence="2 3">LP_13_YM</strain>
    </source>
</reference>
<dbReference type="InterPro" id="IPR011990">
    <property type="entry name" value="TPR-like_helical_dom_sf"/>
</dbReference>
<evidence type="ECO:0000256" key="1">
    <source>
        <dbReference type="SAM" id="SignalP"/>
    </source>
</evidence>
<organism evidence="2 3">
    <name type="scientific">Luteibacter rhizovicinus</name>
    <dbReference type="NCBI Taxonomy" id="242606"/>
    <lineage>
        <taxon>Bacteria</taxon>
        <taxon>Pseudomonadati</taxon>
        <taxon>Pseudomonadota</taxon>
        <taxon>Gammaproteobacteria</taxon>
        <taxon>Lysobacterales</taxon>
        <taxon>Rhodanobacteraceae</taxon>
        <taxon>Luteibacter</taxon>
    </lineage>
</organism>
<dbReference type="Proteomes" id="UP000295645">
    <property type="component" value="Unassembled WGS sequence"/>
</dbReference>
<evidence type="ECO:0008006" key="4">
    <source>
        <dbReference type="Google" id="ProtNLM"/>
    </source>
</evidence>
<evidence type="ECO:0000313" key="3">
    <source>
        <dbReference type="Proteomes" id="UP000295645"/>
    </source>
</evidence>
<dbReference type="InterPro" id="IPR006597">
    <property type="entry name" value="Sel1-like"/>
</dbReference>
<dbReference type="Gene3D" id="1.25.40.10">
    <property type="entry name" value="Tetratricopeptide repeat domain"/>
    <property type="match status" value="1"/>
</dbReference>
<gene>
    <name evidence="2" type="ORF">EC912_11031</name>
</gene>
<dbReference type="EMBL" id="SMCS01000010">
    <property type="protein sequence ID" value="TCV91601.1"/>
    <property type="molecule type" value="Genomic_DNA"/>
</dbReference>
<protein>
    <recommendedName>
        <fullName evidence="4">Sel1 repeat-containing protein</fullName>
    </recommendedName>
</protein>
<dbReference type="AlphaFoldDB" id="A0A4R3YHQ3"/>
<comment type="caution">
    <text evidence="2">The sequence shown here is derived from an EMBL/GenBank/DDBJ whole genome shotgun (WGS) entry which is preliminary data.</text>
</comment>
<sequence length="245" mass="26750">MSVRSSLTVLVVALTATFAAQSAERPVPLPDQGAAVAKSLMPCPGGLERFLPGEYYFCAAARDFWAGHQGMAVERLKDASRWASKPAQYALGIMYFNGDRVAANRPLGLAWLAIAAERHDVQYEPAFISAYRIATPAERDQANAYWNELKPVYGDKVAAVRAKKRFDREMNQIAWAANFGGSIFVDGLTSPMGAQPGDTRFMASGFGFGRMMEYKAANYFYGWEGEVTVGEAQLVPLRTLIAKGG</sequence>
<feature type="chain" id="PRO_5020837715" description="Sel1 repeat-containing protein" evidence="1">
    <location>
        <begin position="23"/>
        <end position="245"/>
    </location>
</feature>
<dbReference type="SUPFAM" id="SSF81901">
    <property type="entry name" value="HCP-like"/>
    <property type="match status" value="1"/>
</dbReference>
<feature type="signal peptide" evidence="1">
    <location>
        <begin position="1"/>
        <end position="22"/>
    </location>
</feature>
<proteinExistence type="predicted"/>
<name>A0A4R3YHQ3_9GAMM</name>
<keyword evidence="3" id="KW-1185">Reference proteome</keyword>
<dbReference type="RefSeq" id="WP_132147013.1">
    <property type="nucleotide sequence ID" value="NZ_SMCS01000010.1"/>
</dbReference>
<keyword evidence="1" id="KW-0732">Signal</keyword>